<keyword evidence="2" id="KW-1185">Reference proteome</keyword>
<dbReference type="Proteomes" id="UP001220256">
    <property type="component" value="Unassembled WGS sequence"/>
</dbReference>
<protein>
    <submittedName>
        <fullName evidence="1">Uncharacterized protein</fullName>
    </submittedName>
</protein>
<dbReference type="EMBL" id="JAPVEB010000012">
    <property type="protein sequence ID" value="KAJ5253557.1"/>
    <property type="molecule type" value="Genomic_DNA"/>
</dbReference>
<reference evidence="1 2" key="1">
    <citation type="journal article" date="2023" name="IMA Fungus">
        <title>Comparative genomic study of the Penicillium genus elucidates a diverse pangenome and 15 lateral gene transfer events.</title>
        <authorList>
            <person name="Petersen C."/>
            <person name="Sorensen T."/>
            <person name="Nielsen M.R."/>
            <person name="Sondergaard T.E."/>
            <person name="Sorensen J.L."/>
            <person name="Fitzpatrick D.A."/>
            <person name="Frisvad J.C."/>
            <person name="Nielsen K.L."/>
        </authorList>
    </citation>
    <scope>NUCLEOTIDE SEQUENCE [LARGE SCALE GENOMIC DNA]</scope>
    <source>
        <strain evidence="1 2">IBT 3361</strain>
    </source>
</reference>
<evidence type="ECO:0000313" key="1">
    <source>
        <dbReference type="EMBL" id="KAJ5253557.1"/>
    </source>
</evidence>
<organism evidence="1 2">
    <name type="scientific">Penicillium chrysogenum</name>
    <name type="common">Penicillium notatum</name>
    <dbReference type="NCBI Taxonomy" id="5076"/>
    <lineage>
        <taxon>Eukaryota</taxon>
        <taxon>Fungi</taxon>
        <taxon>Dikarya</taxon>
        <taxon>Ascomycota</taxon>
        <taxon>Pezizomycotina</taxon>
        <taxon>Eurotiomycetes</taxon>
        <taxon>Eurotiomycetidae</taxon>
        <taxon>Eurotiales</taxon>
        <taxon>Aspergillaceae</taxon>
        <taxon>Penicillium</taxon>
        <taxon>Penicillium chrysogenum species complex</taxon>
    </lineage>
</organism>
<evidence type="ECO:0000313" key="2">
    <source>
        <dbReference type="Proteomes" id="UP001220256"/>
    </source>
</evidence>
<sequence length="96" mass="10379">MAPNGPEWICLLGALHFSGKWGAALSVSLGPDLHELRQDAHSGHTITLNLGTWKVQVYLLCYSNKTRSILEVPTLGQLEATGNLSGYSSRKITSSI</sequence>
<name>A0ABQ8W106_PENCH</name>
<comment type="caution">
    <text evidence="1">The sequence shown here is derived from an EMBL/GenBank/DDBJ whole genome shotgun (WGS) entry which is preliminary data.</text>
</comment>
<gene>
    <name evidence="1" type="ORF">N7505_012220</name>
</gene>
<proteinExistence type="predicted"/>
<accession>A0ABQ8W106</accession>